<reference evidence="5" key="2">
    <citation type="journal article" date="2019" name="IMA Fungus">
        <title>Genome sequencing and comparison of five Tilletia species to identify candidate genes for the detection of regulated species infecting wheat.</title>
        <authorList>
            <person name="Nguyen H.D.T."/>
            <person name="Sultana T."/>
            <person name="Kesanakurti P."/>
            <person name="Hambleton S."/>
        </authorList>
    </citation>
    <scope>NUCLEOTIDE SEQUENCE</scope>
    <source>
        <strain evidence="5">DAOMC 236422</strain>
    </source>
</reference>
<keyword evidence="3" id="KW-0747">Spliceosome</keyword>
<dbReference type="PANTHER" id="PTHR11208">
    <property type="entry name" value="RNA-BINDING PROTEIN RELATED"/>
    <property type="match status" value="1"/>
</dbReference>
<dbReference type="Pfam" id="PF22675">
    <property type="entry name" value="KH-I_KHDC4-BBP"/>
    <property type="match status" value="1"/>
</dbReference>
<dbReference type="InterPro" id="IPR004087">
    <property type="entry name" value="KH_dom"/>
</dbReference>
<comment type="function">
    <text evidence="3">Necessary for the splicing of pre-mRNA. Has a role in the recognition of the branch site (5'-UACUAAC-3'), the pyrimidine tract and the 3'-splice site at the 3'-end of introns.</text>
</comment>
<protein>
    <recommendedName>
        <fullName evidence="3">Branchpoint-bridging protein</fullName>
    </recommendedName>
</protein>
<dbReference type="AlphaFoldDB" id="A0A8X7NAV6"/>
<dbReference type="GO" id="GO:0000398">
    <property type="term" value="P:mRNA splicing, via spliceosome"/>
    <property type="evidence" value="ECO:0007669"/>
    <property type="project" value="UniProtKB-UniRule"/>
</dbReference>
<dbReference type="SUPFAM" id="SSF54791">
    <property type="entry name" value="Eukaryotic type KH-domain (KH-domain type I)"/>
    <property type="match status" value="1"/>
</dbReference>
<dbReference type="PANTHER" id="PTHR11208:SF45">
    <property type="entry name" value="SPLICING FACTOR 1"/>
    <property type="match status" value="1"/>
</dbReference>
<sequence length="104" mass="11583">MHPREKVYLPSKEFPEINFYGLLVGPRGSNLRRIERETGAKISIRGRGSVKEGQDPGGDEVEEEMSCVVTAEDEAKVDLCVRLINEIIATATSTPEQSNDHNRN</sequence>
<dbReference type="GO" id="GO:0008270">
    <property type="term" value="F:zinc ion binding"/>
    <property type="evidence" value="ECO:0007669"/>
    <property type="project" value="UniProtKB-UniRule"/>
</dbReference>
<dbReference type="GO" id="GO:0005681">
    <property type="term" value="C:spliceosomal complex"/>
    <property type="evidence" value="ECO:0007669"/>
    <property type="project" value="UniProtKB-KW"/>
</dbReference>
<comment type="similarity">
    <text evidence="3">Belongs to the BBP/SF1 family.</text>
</comment>
<evidence type="ECO:0000256" key="1">
    <source>
        <dbReference type="ARBA" id="ARBA00022884"/>
    </source>
</evidence>
<dbReference type="GO" id="GO:0048024">
    <property type="term" value="P:regulation of mRNA splicing, via spliceosome"/>
    <property type="evidence" value="ECO:0007669"/>
    <property type="project" value="TreeGrafter"/>
</dbReference>
<keyword evidence="1 2" id="KW-0694">RNA-binding</keyword>
<evidence type="ECO:0000259" key="4">
    <source>
        <dbReference type="SMART" id="SM00322"/>
    </source>
</evidence>
<dbReference type="GO" id="GO:0003729">
    <property type="term" value="F:mRNA binding"/>
    <property type="evidence" value="ECO:0007669"/>
    <property type="project" value="TreeGrafter"/>
</dbReference>
<evidence type="ECO:0000313" key="6">
    <source>
        <dbReference type="Proteomes" id="UP000078113"/>
    </source>
</evidence>
<dbReference type="Proteomes" id="UP000078113">
    <property type="component" value="Unassembled WGS sequence"/>
</dbReference>
<gene>
    <name evidence="5" type="ORF">A4X09_0g2693</name>
</gene>
<evidence type="ECO:0000256" key="3">
    <source>
        <dbReference type="RuleBase" id="RU367126"/>
    </source>
</evidence>
<keyword evidence="3" id="KW-0539">Nucleus</keyword>
<dbReference type="GO" id="GO:0045131">
    <property type="term" value="F:pre-mRNA branch point binding"/>
    <property type="evidence" value="ECO:0007669"/>
    <property type="project" value="UniProtKB-UniRule"/>
</dbReference>
<keyword evidence="3" id="KW-0508">mRNA splicing</keyword>
<comment type="subcellular location">
    <subcellularLocation>
        <location evidence="3">Nucleus</location>
    </subcellularLocation>
</comment>
<dbReference type="PROSITE" id="PS50084">
    <property type="entry name" value="KH_TYPE_1"/>
    <property type="match status" value="1"/>
</dbReference>
<comment type="caution">
    <text evidence="5">The sequence shown here is derived from an EMBL/GenBank/DDBJ whole genome shotgun (WGS) entry which is preliminary data.</text>
</comment>
<dbReference type="InterPro" id="IPR055256">
    <property type="entry name" value="KH_1_KHDC4/BBP-like"/>
</dbReference>
<keyword evidence="3" id="KW-0863">Zinc-finger</keyword>
<accession>A0A8X7NAV6</accession>
<keyword evidence="3" id="KW-0479">Metal-binding</keyword>
<dbReference type="InterPro" id="IPR045071">
    <property type="entry name" value="BBP-like"/>
</dbReference>
<evidence type="ECO:0000313" key="5">
    <source>
        <dbReference type="EMBL" id="KAE8269648.1"/>
    </source>
</evidence>
<dbReference type="InterPro" id="IPR036612">
    <property type="entry name" value="KH_dom_type_1_sf"/>
</dbReference>
<dbReference type="EMBL" id="LWDG02000084">
    <property type="protein sequence ID" value="KAE8269648.1"/>
    <property type="molecule type" value="Genomic_DNA"/>
</dbReference>
<keyword evidence="6" id="KW-1185">Reference proteome</keyword>
<evidence type="ECO:0000256" key="2">
    <source>
        <dbReference type="PROSITE-ProRule" id="PRU00117"/>
    </source>
</evidence>
<organism evidence="5 6">
    <name type="scientific">Tilletia walkeri</name>
    <dbReference type="NCBI Taxonomy" id="117179"/>
    <lineage>
        <taxon>Eukaryota</taxon>
        <taxon>Fungi</taxon>
        <taxon>Dikarya</taxon>
        <taxon>Basidiomycota</taxon>
        <taxon>Ustilaginomycotina</taxon>
        <taxon>Exobasidiomycetes</taxon>
        <taxon>Tilletiales</taxon>
        <taxon>Tilletiaceae</taxon>
        <taxon>Tilletia</taxon>
    </lineage>
</organism>
<feature type="domain" description="K Homology" evidence="4">
    <location>
        <begin position="1"/>
        <end position="89"/>
    </location>
</feature>
<dbReference type="SMART" id="SM00322">
    <property type="entry name" value="KH"/>
    <property type="match status" value="1"/>
</dbReference>
<proteinExistence type="inferred from homology"/>
<name>A0A8X7NAV6_9BASI</name>
<keyword evidence="3" id="KW-0507">mRNA processing</keyword>
<reference evidence="5" key="1">
    <citation type="submission" date="2016-04" db="EMBL/GenBank/DDBJ databases">
        <authorList>
            <person name="Nguyen H.D."/>
            <person name="Samba Siva P."/>
            <person name="Cullis J."/>
            <person name="Levesque C.A."/>
            <person name="Hambleton S."/>
        </authorList>
    </citation>
    <scope>NUCLEOTIDE SEQUENCE</scope>
    <source>
        <strain evidence="5">DAOMC 236422</strain>
    </source>
</reference>
<dbReference type="Gene3D" id="3.30.1370.10">
    <property type="entry name" value="K Homology domain, type 1"/>
    <property type="match status" value="1"/>
</dbReference>
<keyword evidence="3" id="KW-0862">Zinc</keyword>